<sequence length="59" mass="6332">MCVCTLSSELRPHCMEALMIGSKLQLLLITNCTRSSWTAPGMQCLLLLLGADSMLCGAT</sequence>
<reference evidence="1" key="2">
    <citation type="submission" date="2025-09" db="UniProtKB">
        <authorList>
            <consortium name="Ensembl"/>
        </authorList>
    </citation>
    <scope>IDENTIFICATION</scope>
</reference>
<dbReference type="AlphaFoldDB" id="A0A8D0AYR3"/>
<organism evidence="1 2">
    <name type="scientific">Salvator merianae</name>
    <name type="common">Argentine black and white tegu</name>
    <name type="synonym">Tupinambis merianae</name>
    <dbReference type="NCBI Taxonomy" id="96440"/>
    <lineage>
        <taxon>Eukaryota</taxon>
        <taxon>Metazoa</taxon>
        <taxon>Chordata</taxon>
        <taxon>Craniata</taxon>
        <taxon>Vertebrata</taxon>
        <taxon>Euteleostomi</taxon>
        <taxon>Lepidosauria</taxon>
        <taxon>Squamata</taxon>
        <taxon>Bifurcata</taxon>
        <taxon>Unidentata</taxon>
        <taxon>Episquamata</taxon>
        <taxon>Laterata</taxon>
        <taxon>Teiioidea</taxon>
        <taxon>Teiidae</taxon>
        <taxon>Salvator</taxon>
    </lineage>
</organism>
<proteinExistence type="predicted"/>
<accession>A0A8D0AYR3</accession>
<dbReference type="Proteomes" id="UP000694421">
    <property type="component" value="Unplaced"/>
</dbReference>
<keyword evidence="2" id="KW-1185">Reference proteome</keyword>
<protein>
    <submittedName>
        <fullName evidence="1">Uncharacterized protein</fullName>
    </submittedName>
</protein>
<reference evidence="1" key="1">
    <citation type="submission" date="2025-08" db="UniProtKB">
        <authorList>
            <consortium name="Ensembl"/>
        </authorList>
    </citation>
    <scope>IDENTIFICATION</scope>
</reference>
<evidence type="ECO:0000313" key="1">
    <source>
        <dbReference type="Ensembl" id="ENSSMRP00000000887.1"/>
    </source>
</evidence>
<evidence type="ECO:0000313" key="2">
    <source>
        <dbReference type="Proteomes" id="UP000694421"/>
    </source>
</evidence>
<dbReference type="Ensembl" id="ENSSMRT00000001064.1">
    <property type="protein sequence ID" value="ENSSMRP00000000887.1"/>
    <property type="gene ID" value="ENSSMRG00000000778.1"/>
</dbReference>
<name>A0A8D0AYR3_SALMN</name>